<evidence type="ECO:0000256" key="6">
    <source>
        <dbReference type="ARBA" id="ARBA00022807"/>
    </source>
</evidence>
<dbReference type="EC" id="3.4.19.12" evidence="2"/>
<name>A0A803L7L5_CHEQI</name>
<comment type="catalytic activity">
    <reaction evidence="1">
        <text>Thiol-dependent hydrolysis of ester, thioester, amide, peptide and isopeptide bonds formed by the C-terminal Gly of ubiquitin (a 76-residue protein attached to proteins as an intracellular targeting signal).</text>
        <dbReference type="EC" id="3.4.19.12"/>
    </reaction>
</comment>
<feature type="domain" description="Peptidase C19 ubiquitin carboxyl-terminal hydrolase" evidence="7">
    <location>
        <begin position="21"/>
        <end position="111"/>
    </location>
</feature>
<dbReference type="PANTHER" id="PTHR43982:SF1">
    <property type="entry name" value="UBIQUITIN CARBOXYL-TERMINAL HYDROLASE 14"/>
    <property type="match status" value="1"/>
</dbReference>
<dbReference type="AlphaFoldDB" id="A0A803L7L5"/>
<dbReference type="Pfam" id="PF00443">
    <property type="entry name" value="UCH"/>
    <property type="match status" value="1"/>
</dbReference>
<evidence type="ECO:0000256" key="4">
    <source>
        <dbReference type="ARBA" id="ARBA00022786"/>
    </source>
</evidence>
<dbReference type="Gramene" id="AUR62007854-RA">
    <property type="protein sequence ID" value="AUR62007854-RA:cds"/>
    <property type="gene ID" value="AUR62007854"/>
</dbReference>
<dbReference type="GO" id="GO:0070628">
    <property type="term" value="F:proteasome binding"/>
    <property type="evidence" value="ECO:0007669"/>
    <property type="project" value="TreeGrafter"/>
</dbReference>
<organism evidence="8 9">
    <name type="scientific">Chenopodium quinoa</name>
    <name type="common">Quinoa</name>
    <dbReference type="NCBI Taxonomy" id="63459"/>
    <lineage>
        <taxon>Eukaryota</taxon>
        <taxon>Viridiplantae</taxon>
        <taxon>Streptophyta</taxon>
        <taxon>Embryophyta</taxon>
        <taxon>Tracheophyta</taxon>
        <taxon>Spermatophyta</taxon>
        <taxon>Magnoliopsida</taxon>
        <taxon>eudicotyledons</taxon>
        <taxon>Gunneridae</taxon>
        <taxon>Pentapetalae</taxon>
        <taxon>Caryophyllales</taxon>
        <taxon>Chenopodiaceae</taxon>
        <taxon>Chenopodioideae</taxon>
        <taxon>Atripliceae</taxon>
        <taxon>Chenopodium</taxon>
    </lineage>
</organism>
<proteinExistence type="predicted"/>
<dbReference type="PANTHER" id="PTHR43982">
    <property type="entry name" value="UBIQUITIN CARBOXYL-TERMINAL HYDROLASE"/>
    <property type="match status" value="1"/>
</dbReference>
<keyword evidence="9" id="KW-1185">Reference proteome</keyword>
<dbReference type="InterPro" id="IPR044635">
    <property type="entry name" value="UBP14-like"/>
</dbReference>
<evidence type="ECO:0000313" key="9">
    <source>
        <dbReference type="Proteomes" id="UP000596660"/>
    </source>
</evidence>
<reference evidence="8" key="2">
    <citation type="submission" date="2021-03" db="UniProtKB">
        <authorList>
            <consortium name="EnsemblPlants"/>
        </authorList>
    </citation>
    <scope>IDENTIFICATION</scope>
</reference>
<dbReference type="GO" id="GO:0004843">
    <property type="term" value="F:cysteine-type deubiquitinase activity"/>
    <property type="evidence" value="ECO:0007669"/>
    <property type="project" value="UniProtKB-EC"/>
</dbReference>
<dbReference type="EnsemblPlants" id="AUR62007854-RA">
    <property type="protein sequence ID" value="AUR62007854-RA:cds"/>
    <property type="gene ID" value="AUR62007854"/>
</dbReference>
<dbReference type="GO" id="GO:0043161">
    <property type="term" value="P:proteasome-mediated ubiquitin-dependent protein catabolic process"/>
    <property type="evidence" value="ECO:0007669"/>
    <property type="project" value="InterPro"/>
</dbReference>
<dbReference type="InterPro" id="IPR038765">
    <property type="entry name" value="Papain-like_cys_pep_sf"/>
</dbReference>
<dbReference type="InterPro" id="IPR001394">
    <property type="entry name" value="Peptidase_C19_UCH"/>
</dbReference>
<evidence type="ECO:0000256" key="3">
    <source>
        <dbReference type="ARBA" id="ARBA00022670"/>
    </source>
</evidence>
<keyword evidence="3" id="KW-0645">Protease</keyword>
<sequence length="585" mass="67884">VDLVFIASKSNGSMRYAEMMLDQYSQSGRNNELDQTSHLLTVATKDLFSELDKNANHVAPMQFWMVLRKKSPQFDQLHNGSFMQQDAEGCWTQLLYTLSQSLKASSTSHAYTLILMCIESLSTVKRLSGVDLASRLHEHEPMPKYEPLPKKPRLEIQSLTKEELAHLKATEESALKGIIWRFCSSSLELCKQLSDQLYRSLLDGVAVLAYLLFDKEELYELGHSRMLYDQQNKFWEELERFAQKGDSFYEVCKWIANTNINWDGYSLLNECNVAYMLMFYNSNSCAYMKPFEDYIARGLEIEKSPIDDDIEEAIKKAKQYQRLMVDEYTFLLLEIFRDKLSEKCQEFLLAKAVECVDVKALYSLEADAILDLVELNMHSSAHEELDWLIKSDLMKLIRVTDRLTTSSMPFSLLLHNEFEMKEIVELRYTVPPPLTVFDLISIAELRRKAEGSRFINRDHFLWAFDERGCGLRTALKDELASRVGAEDHPPYFIYDIVLRLARAEYVIPGVNHLAFAVVFGKFGFSAEEVKELQEYFNHFKTAICNVMEPKNLMISNDWYFGDDSIKVFKERLEANNGIWWYPFTA</sequence>
<reference evidence="8" key="1">
    <citation type="journal article" date="2017" name="Nature">
        <title>The genome of Chenopodium quinoa.</title>
        <authorList>
            <person name="Jarvis D.E."/>
            <person name="Ho Y.S."/>
            <person name="Lightfoot D.J."/>
            <person name="Schmoeckel S.M."/>
            <person name="Li B."/>
            <person name="Borm T.J.A."/>
            <person name="Ohyanagi H."/>
            <person name="Mineta K."/>
            <person name="Michell C.T."/>
            <person name="Saber N."/>
            <person name="Kharbatia N.M."/>
            <person name="Rupper R.R."/>
            <person name="Sharp A.R."/>
            <person name="Dally N."/>
            <person name="Boughton B.A."/>
            <person name="Woo Y.H."/>
            <person name="Gao G."/>
            <person name="Schijlen E.G.W.M."/>
            <person name="Guo X."/>
            <person name="Momin A.A."/>
            <person name="Negrao S."/>
            <person name="Al-Babili S."/>
            <person name="Gehring C."/>
            <person name="Roessner U."/>
            <person name="Jung C."/>
            <person name="Murphy K."/>
            <person name="Arold S.T."/>
            <person name="Gojobori T."/>
            <person name="van der Linden C.G."/>
            <person name="van Loo E.N."/>
            <person name="Jellen E.N."/>
            <person name="Maughan P.J."/>
            <person name="Tester M."/>
        </authorList>
    </citation>
    <scope>NUCLEOTIDE SEQUENCE [LARGE SCALE GENOMIC DNA]</scope>
    <source>
        <strain evidence="8">cv. PI 614886</strain>
    </source>
</reference>
<dbReference type="Proteomes" id="UP000596660">
    <property type="component" value="Unplaced"/>
</dbReference>
<dbReference type="Gene3D" id="3.90.70.10">
    <property type="entry name" value="Cysteine proteinases"/>
    <property type="match status" value="1"/>
</dbReference>
<accession>A0A803L7L5</accession>
<evidence type="ECO:0000313" key="8">
    <source>
        <dbReference type="EnsemblPlants" id="AUR62007854-RA:cds"/>
    </source>
</evidence>
<keyword evidence="4" id="KW-0833">Ubl conjugation pathway</keyword>
<dbReference type="SUPFAM" id="SSF54001">
    <property type="entry name" value="Cysteine proteinases"/>
    <property type="match status" value="1"/>
</dbReference>
<evidence type="ECO:0000256" key="5">
    <source>
        <dbReference type="ARBA" id="ARBA00022801"/>
    </source>
</evidence>
<evidence type="ECO:0000256" key="2">
    <source>
        <dbReference type="ARBA" id="ARBA00012759"/>
    </source>
</evidence>
<dbReference type="OMA" id="NECNVAY"/>
<keyword evidence="6" id="KW-0788">Thiol protease</keyword>
<keyword evidence="5" id="KW-0378">Hydrolase</keyword>
<dbReference type="GO" id="GO:0016579">
    <property type="term" value="P:protein deubiquitination"/>
    <property type="evidence" value="ECO:0007669"/>
    <property type="project" value="InterPro"/>
</dbReference>
<protein>
    <recommendedName>
        <fullName evidence="2">ubiquitinyl hydrolase 1</fullName>
        <ecNumber evidence="2">3.4.19.12</ecNumber>
    </recommendedName>
</protein>
<dbReference type="GO" id="GO:0061136">
    <property type="term" value="P:regulation of proteasomal protein catabolic process"/>
    <property type="evidence" value="ECO:0007669"/>
    <property type="project" value="TreeGrafter"/>
</dbReference>
<evidence type="ECO:0000259" key="7">
    <source>
        <dbReference type="Pfam" id="PF00443"/>
    </source>
</evidence>
<evidence type="ECO:0000256" key="1">
    <source>
        <dbReference type="ARBA" id="ARBA00000707"/>
    </source>
</evidence>